<dbReference type="Proteomes" id="UP000006589">
    <property type="component" value="Chromosome"/>
</dbReference>
<sequence>MRRFEALSPYCTHRRTRVWEVTGQSASKRLTASDQGGGGPRCLIPFDRREGLTTAEAAVRASRTERTIRMWCRDHDIGRHVAGGPWLVSRVALAMFLNDDAAALRDYLAGDRSGPLVAAYFQAEGLADLVRV</sequence>
<evidence type="ECO:0008006" key="3">
    <source>
        <dbReference type="Google" id="ProtNLM"/>
    </source>
</evidence>
<dbReference type="KEGG" id="mrd:Mrad2831_5168"/>
<name>B1LW62_METRJ</name>
<organism evidence="1 2">
    <name type="scientific">Methylobacterium radiotolerans (strain ATCC 27329 / DSM 1819 / JCM 2831 / NBRC 15690 / NCIMB 10815 / 0-1)</name>
    <dbReference type="NCBI Taxonomy" id="426355"/>
    <lineage>
        <taxon>Bacteria</taxon>
        <taxon>Pseudomonadati</taxon>
        <taxon>Pseudomonadota</taxon>
        <taxon>Alphaproteobacteria</taxon>
        <taxon>Hyphomicrobiales</taxon>
        <taxon>Methylobacteriaceae</taxon>
        <taxon>Methylobacterium</taxon>
    </lineage>
</organism>
<dbReference type="AlphaFoldDB" id="B1LW62"/>
<evidence type="ECO:0000313" key="1">
    <source>
        <dbReference type="EMBL" id="ACB27125.1"/>
    </source>
</evidence>
<dbReference type="GeneID" id="25390530"/>
<protein>
    <recommendedName>
        <fullName evidence="3">Helix-turn-helix domain-containing protein</fullName>
    </recommendedName>
</protein>
<dbReference type="eggNOG" id="ENOG5033NVJ">
    <property type="taxonomic scope" value="Bacteria"/>
</dbReference>
<accession>B1LW62</accession>
<evidence type="ECO:0000313" key="2">
    <source>
        <dbReference type="Proteomes" id="UP000006589"/>
    </source>
</evidence>
<dbReference type="EMBL" id="CP001001">
    <property type="protein sequence ID" value="ACB27125.1"/>
    <property type="molecule type" value="Genomic_DNA"/>
</dbReference>
<proteinExistence type="predicted"/>
<dbReference type="RefSeq" id="WP_012322069.1">
    <property type="nucleotide sequence ID" value="NC_010505.1"/>
</dbReference>
<dbReference type="HOGENOM" id="CLU_1914634_0_0_5"/>
<reference evidence="1 2" key="1">
    <citation type="submission" date="2008-03" db="EMBL/GenBank/DDBJ databases">
        <title>Complete sequence of chromosome of Methylobacterium radiotolerans JCM 2831.</title>
        <authorList>
            <consortium name="US DOE Joint Genome Institute"/>
            <person name="Copeland A."/>
            <person name="Lucas S."/>
            <person name="Lapidus A."/>
            <person name="Glavina del Rio T."/>
            <person name="Dalin E."/>
            <person name="Tice H."/>
            <person name="Bruce D."/>
            <person name="Goodwin L."/>
            <person name="Pitluck S."/>
            <person name="Kiss H."/>
            <person name="Brettin T."/>
            <person name="Detter J.C."/>
            <person name="Han C."/>
            <person name="Kuske C.R."/>
            <person name="Schmutz J."/>
            <person name="Larimer F."/>
            <person name="Land M."/>
            <person name="Hauser L."/>
            <person name="Kyrpides N."/>
            <person name="Mikhailova N."/>
            <person name="Marx C.J."/>
            <person name="Richardson P."/>
        </authorList>
    </citation>
    <scope>NUCLEOTIDE SEQUENCE [LARGE SCALE GENOMIC DNA]</scope>
    <source>
        <strain evidence="2">ATCC 27329 / DSM 1819 / JCM 2831 / NBRC 15690 / NCIMB 10815 / 0-1</strain>
    </source>
</reference>
<dbReference type="STRING" id="426355.Mrad2831_5168"/>
<gene>
    <name evidence="1" type="ordered locus">Mrad2831_5168</name>
</gene>